<dbReference type="Pfam" id="PF19800">
    <property type="entry name" value="DUF6283"/>
    <property type="match status" value="1"/>
</dbReference>
<keyword evidence="3" id="KW-1185">Reference proteome</keyword>
<dbReference type="InterPro" id="IPR046250">
    <property type="entry name" value="DUF6283"/>
</dbReference>
<dbReference type="EMBL" id="BAABAL010000012">
    <property type="protein sequence ID" value="GAA4010370.1"/>
    <property type="molecule type" value="Genomic_DNA"/>
</dbReference>
<evidence type="ECO:0000313" key="2">
    <source>
        <dbReference type="EMBL" id="GAA4010370.1"/>
    </source>
</evidence>
<evidence type="ECO:0000256" key="1">
    <source>
        <dbReference type="SAM" id="MobiDB-lite"/>
    </source>
</evidence>
<proteinExistence type="predicted"/>
<evidence type="ECO:0000313" key="3">
    <source>
        <dbReference type="Proteomes" id="UP001501747"/>
    </source>
</evidence>
<accession>A0ABP7SE83</accession>
<name>A0ABP7SE83_9PSEU</name>
<protein>
    <submittedName>
        <fullName evidence="2">Uncharacterized protein</fullName>
    </submittedName>
</protein>
<gene>
    <name evidence="2" type="ORF">GCM10022247_35690</name>
</gene>
<organism evidence="2 3">
    <name type="scientific">Allokutzneria multivorans</name>
    <dbReference type="NCBI Taxonomy" id="1142134"/>
    <lineage>
        <taxon>Bacteria</taxon>
        <taxon>Bacillati</taxon>
        <taxon>Actinomycetota</taxon>
        <taxon>Actinomycetes</taxon>
        <taxon>Pseudonocardiales</taxon>
        <taxon>Pseudonocardiaceae</taxon>
        <taxon>Allokutzneria</taxon>
    </lineage>
</organism>
<feature type="region of interest" description="Disordered" evidence="1">
    <location>
        <begin position="130"/>
        <end position="155"/>
    </location>
</feature>
<dbReference type="Proteomes" id="UP001501747">
    <property type="component" value="Unassembled WGS sequence"/>
</dbReference>
<reference evidence="3" key="1">
    <citation type="journal article" date="2019" name="Int. J. Syst. Evol. Microbiol.">
        <title>The Global Catalogue of Microorganisms (GCM) 10K type strain sequencing project: providing services to taxonomists for standard genome sequencing and annotation.</title>
        <authorList>
            <consortium name="The Broad Institute Genomics Platform"/>
            <consortium name="The Broad Institute Genome Sequencing Center for Infectious Disease"/>
            <person name="Wu L."/>
            <person name="Ma J."/>
        </authorList>
    </citation>
    <scope>NUCLEOTIDE SEQUENCE [LARGE SCALE GENOMIC DNA]</scope>
    <source>
        <strain evidence="3">JCM 17342</strain>
    </source>
</reference>
<sequence>MTMMVATDEERSVPEEVIDYRRTPCDLCPWRRDADLAKFTSGDREKLIACNGTPGNEAPMQARMLSCHPDQPGTRHAMRLCKGWLVVVGEHHLQVRMHRIAGRLPDDAVAPVDGGPALYSSLAEMLAHWPSEDQDTEAVSPPEPRASARLRRRSS</sequence>
<comment type="caution">
    <text evidence="2">The sequence shown here is derived from an EMBL/GenBank/DDBJ whole genome shotgun (WGS) entry which is preliminary data.</text>
</comment>